<feature type="transmembrane region" description="Helical" evidence="9">
    <location>
        <begin position="238"/>
        <end position="259"/>
    </location>
</feature>
<keyword evidence="2" id="KW-1003">Cell membrane</keyword>
<keyword evidence="12" id="KW-1185">Reference proteome</keyword>
<dbReference type="Proteomes" id="UP000283255">
    <property type="component" value="Unassembled WGS sequence"/>
</dbReference>
<keyword evidence="7 9" id="KW-0472">Membrane</keyword>
<comment type="similarity">
    <text evidence="8">Belongs to the glycosyltransferase 2 family. GtrB subfamily.</text>
</comment>
<protein>
    <submittedName>
        <fullName evidence="11">Glycosyltransferase</fullName>
    </submittedName>
</protein>
<dbReference type="FunFam" id="3.90.550.10:FF:000079">
    <property type="entry name" value="Probable glycosyl transferase"/>
    <property type="match status" value="1"/>
</dbReference>
<reference evidence="11 12" key="1">
    <citation type="submission" date="2018-09" db="EMBL/GenBank/DDBJ databases">
        <authorList>
            <person name="Wang F."/>
        </authorList>
    </citation>
    <scope>NUCLEOTIDE SEQUENCE [LARGE SCALE GENOMIC DNA]</scope>
    <source>
        <strain evidence="11 12">PLHSC7-2</strain>
    </source>
</reference>
<keyword evidence="3" id="KW-0328">Glycosyltransferase</keyword>
<dbReference type="Gene3D" id="3.90.550.10">
    <property type="entry name" value="Spore Coat Polysaccharide Biosynthesis Protein SpsA, Chain A"/>
    <property type="match status" value="1"/>
</dbReference>
<evidence type="ECO:0000256" key="2">
    <source>
        <dbReference type="ARBA" id="ARBA00022475"/>
    </source>
</evidence>
<evidence type="ECO:0000313" key="11">
    <source>
        <dbReference type="EMBL" id="RJG39206.1"/>
    </source>
</evidence>
<accession>A0A418YA76</accession>
<dbReference type="CDD" id="cd04187">
    <property type="entry name" value="DPM1_like_bac"/>
    <property type="match status" value="1"/>
</dbReference>
<feature type="transmembrane region" description="Helical" evidence="9">
    <location>
        <begin position="271"/>
        <end position="296"/>
    </location>
</feature>
<evidence type="ECO:0000256" key="7">
    <source>
        <dbReference type="ARBA" id="ARBA00023136"/>
    </source>
</evidence>
<gene>
    <name evidence="11" type="ORF">D1Z90_18525</name>
</gene>
<dbReference type="InterPro" id="IPR050256">
    <property type="entry name" value="Glycosyltransferase_2"/>
</dbReference>
<evidence type="ECO:0000256" key="4">
    <source>
        <dbReference type="ARBA" id="ARBA00022679"/>
    </source>
</evidence>
<evidence type="ECO:0000313" key="12">
    <source>
        <dbReference type="Proteomes" id="UP000283255"/>
    </source>
</evidence>
<organism evidence="11 12">
    <name type="scientific">Motilimonas pumila</name>
    <dbReference type="NCBI Taxonomy" id="2303987"/>
    <lineage>
        <taxon>Bacteria</taxon>
        <taxon>Pseudomonadati</taxon>
        <taxon>Pseudomonadota</taxon>
        <taxon>Gammaproteobacteria</taxon>
        <taxon>Alteromonadales</taxon>
        <taxon>Alteromonadales genera incertae sedis</taxon>
        <taxon>Motilimonas</taxon>
    </lineage>
</organism>
<keyword evidence="5 9" id="KW-0812">Transmembrane</keyword>
<comment type="caution">
    <text evidence="11">The sequence shown here is derived from an EMBL/GenBank/DDBJ whole genome shotgun (WGS) entry which is preliminary data.</text>
</comment>
<evidence type="ECO:0000256" key="8">
    <source>
        <dbReference type="ARBA" id="ARBA00038152"/>
    </source>
</evidence>
<evidence type="ECO:0000256" key="1">
    <source>
        <dbReference type="ARBA" id="ARBA00004651"/>
    </source>
</evidence>
<evidence type="ECO:0000256" key="6">
    <source>
        <dbReference type="ARBA" id="ARBA00022989"/>
    </source>
</evidence>
<evidence type="ECO:0000256" key="9">
    <source>
        <dbReference type="SAM" id="Phobius"/>
    </source>
</evidence>
<evidence type="ECO:0000259" key="10">
    <source>
        <dbReference type="Pfam" id="PF00535"/>
    </source>
</evidence>
<dbReference type="GO" id="GO:0016757">
    <property type="term" value="F:glycosyltransferase activity"/>
    <property type="evidence" value="ECO:0007669"/>
    <property type="project" value="UniProtKB-KW"/>
</dbReference>
<keyword evidence="4 11" id="KW-0808">Transferase</keyword>
<dbReference type="AlphaFoldDB" id="A0A418YA76"/>
<dbReference type="PANTHER" id="PTHR48090">
    <property type="entry name" value="UNDECAPRENYL-PHOSPHATE 4-DEOXY-4-FORMAMIDO-L-ARABINOSE TRANSFERASE-RELATED"/>
    <property type="match status" value="1"/>
</dbReference>
<name>A0A418YA76_9GAMM</name>
<keyword evidence="6 9" id="KW-1133">Transmembrane helix</keyword>
<comment type="subcellular location">
    <subcellularLocation>
        <location evidence="1">Cell membrane</location>
        <topology evidence="1">Multi-pass membrane protein</topology>
    </subcellularLocation>
</comment>
<dbReference type="EMBL" id="QZCH01000036">
    <property type="protein sequence ID" value="RJG39206.1"/>
    <property type="molecule type" value="Genomic_DNA"/>
</dbReference>
<dbReference type="Pfam" id="PF00535">
    <property type="entry name" value="Glycos_transf_2"/>
    <property type="match status" value="1"/>
</dbReference>
<dbReference type="InterPro" id="IPR001173">
    <property type="entry name" value="Glyco_trans_2-like"/>
</dbReference>
<feature type="domain" description="Glycosyltransferase 2-like" evidence="10">
    <location>
        <begin position="13"/>
        <end position="175"/>
    </location>
</feature>
<reference evidence="11 12" key="2">
    <citation type="submission" date="2019-01" db="EMBL/GenBank/DDBJ databases">
        <title>Motilimonas pumilus sp. nov., isolated from the gut of sea cucumber (Apostichopus japonicus).</title>
        <authorList>
            <person name="Wang F.-Q."/>
            <person name="Ren L.-H."/>
            <person name="Lin Y.-W."/>
            <person name="Sun G.-H."/>
            <person name="Du Z.-J."/>
            <person name="Zhao J.-X."/>
            <person name="Liu X.-J."/>
            <person name="Liu L.-J."/>
        </authorList>
    </citation>
    <scope>NUCLEOTIDE SEQUENCE [LARGE SCALE GENOMIC DNA]</scope>
    <source>
        <strain evidence="11 12">PLHSC7-2</strain>
    </source>
</reference>
<evidence type="ECO:0000256" key="5">
    <source>
        <dbReference type="ARBA" id="ARBA00022692"/>
    </source>
</evidence>
<dbReference type="SUPFAM" id="SSF53448">
    <property type="entry name" value="Nucleotide-diphospho-sugar transferases"/>
    <property type="match status" value="1"/>
</dbReference>
<proteinExistence type="inferred from homology"/>
<dbReference type="InterPro" id="IPR029044">
    <property type="entry name" value="Nucleotide-diphossugar_trans"/>
</dbReference>
<dbReference type="GO" id="GO:0005886">
    <property type="term" value="C:plasma membrane"/>
    <property type="evidence" value="ECO:0007669"/>
    <property type="project" value="UniProtKB-SubCell"/>
</dbReference>
<dbReference type="PANTHER" id="PTHR48090:SF1">
    <property type="entry name" value="PROPHAGE BACTOPRENOL GLUCOSYL TRANSFERASE HOMOLOG"/>
    <property type="match status" value="1"/>
</dbReference>
<evidence type="ECO:0000256" key="3">
    <source>
        <dbReference type="ARBA" id="ARBA00022676"/>
    </source>
</evidence>
<sequence>MKGNIMVINPELSIVVCVLNEEESIDIFLDAVTPVLEQAVSSYEILFVNDGSTDRTFDILQQKAQDPSSSVRLVNLSRNFGKDVALTAGLDNVKGQAVIPMDVDLQDPPALITEMVEKWRQGANSVVAVRSDRSDDNFVKRRTANAFYRLIGRISKVDIPQNAGDFRLIDQKVLEVVKRMPEKARFMKGLFAFPGFKTEYVYFQRPQRVAGETKWNYWKLWNFALDGILGFSTAPLRIWSYLGAFVALSAFAYMGYTIFKTLVLGVDVPGYASMITLILFFSAINLIGIGILGEYIGRIFEEVKSRPLYVIEGIYDSNDKQAEKSD</sequence>
<dbReference type="OrthoDB" id="9811884at2"/>